<proteinExistence type="predicted"/>
<comment type="caution">
    <text evidence="6">The sequence shown here is derived from an EMBL/GenBank/DDBJ whole genome shotgun (WGS) entry which is preliminary data.</text>
</comment>
<accession>A0ABD5WTU2</accession>
<feature type="compositionally biased region" description="Acidic residues" evidence="5">
    <location>
        <begin position="188"/>
        <end position="214"/>
    </location>
</feature>
<protein>
    <submittedName>
        <fullName evidence="6">Uncharacterized protein</fullName>
    </submittedName>
</protein>
<feature type="region of interest" description="Disordered" evidence="5">
    <location>
        <begin position="117"/>
        <end position="233"/>
    </location>
</feature>
<dbReference type="PANTHER" id="PTHR37467">
    <property type="entry name" value="EXPORTED CALCIUM-BINDING GLYCOPROTEIN-RELATED"/>
    <property type="match status" value="1"/>
</dbReference>
<feature type="compositionally biased region" description="Acidic residues" evidence="5">
    <location>
        <begin position="135"/>
        <end position="167"/>
    </location>
</feature>
<gene>
    <name evidence="6" type="ORF">ACFQJ6_14980</name>
</gene>
<keyword evidence="3" id="KW-0732">Signal</keyword>
<evidence type="ECO:0000256" key="2">
    <source>
        <dbReference type="ARBA" id="ARBA00022525"/>
    </source>
</evidence>
<evidence type="ECO:0000256" key="3">
    <source>
        <dbReference type="ARBA" id="ARBA00022729"/>
    </source>
</evidence>
<dbReference type="Proteomes" id="UP001596407">
    <property type="component" value="Unassembled WGS sequence"/>
</dbReference>
<evidence type="ECO:0000256" key="1">
    <source>
        <dbReference type="ARBA" id="ARBA00004613"/>
    </source>
</evidence>
<sequence>MQAAGYGAAKGAVSQSQTANVDQQQVAAQAAAKGSLSQSQVANVKQIQYAAEGACKGALTYCPACAGTTIQISTVNIVQIQIAVQLTAAVTAKEAARKRTTNPHEILQQGRIGAKKRVAVLDPDNDAYRDRDGDGDGLLDDQEEQLGTDPNDADTDDDGLTDGDEVFVYDTDPQNADTDDDGLRDGPEVDTWETDPTDPDTDGDGLADGEEVEQGSDPSTPTTQRRPIPTATA</sequence>
<dbReference type="PANTHER" id="PTHR37467:SF1">
    <property type="entry name" value="EXPORTED CALCIUM-BINDING GLYCOPROTEIN"/>
    <property type="match status" value="1"/>
</dbReference>
<comment type="subcellular location">
    <subcellularLocation>
        <location evidence="1">Secreted</location>
    </subcellularLocation>
</comment>
<name>A0ABD5WTU2_9EURY</name>
<keyword evidence="7" id="KW-1185">Reference proteome</keyword>
<dbReference type="EMBL" id="JBHSZH010000005">
    <property type="protein sequence ID" value="MFC7081208.1"/>
    <property type="molecule type" value="Genomic_DNA"/>
</dbReference>
<evidence type="ECO:0000313" key="6">
    <source>
        <dbReference type="EMBL" id="MFC7081208.1"/>
    </source>
</evidence>
<feature type="compositionally biased region" description="Polar residues" evidence="5">
    <location>
        <begin position="216"/>
        <end position="233"/>
    </location>
</feature>
<reference evidence="6 7" key="1">
    <citation type="journal article" date="2019" name="Int. J. Syst. Evol. Microbiol.">
        <title>The Global Catalogue of Microorganisms (GCM) 10K type strain sequencing project: providing services to taxonomists for standard genome sequencing and annotation.</title>
        <authorList>
            <consortium name="The Broad Institute Genomics Platform"/>
            <consortium name="The Broad Institute Genome Sequencing Center for Infectious Disease"/>
            <person name="Wu L."/>
            <person name="Ma J."/>
        </authorList>
    </citation>
    <scope>NUCLEOTIDE SEQUENCE [LARGE SCALE GENOMIC DNA]</scope>
    <source>
        <strain evidence="6 7">DT72</strain>
    </source>
</reference>
<organism evidence="6 7">
    <name type="scientific">Halorussus caseinilyticus</name>
    <dbReference type="NCBI Taxonomy" id="3034025"/>
    <lineage>
        <taxon>Archaea</taxon>
        <taxon>Methanobacteriati</taxon>
        <taxon>Methanobacteriota</taxon>
        <taxon>Stenosarchaea group</taxon>
        <taxon>Halobacteria</taxon>
        <taxon>Halobacteriales</taxon>
        <taxon>Haladaptataceae</taxon>
        <taxon>Halorussus</taxon>
    </lineage>
</organism>
<evidence type="ECO:0000256" key="4">
    <source>
        <dbReference type="ARBA" id="ARBA00022837"/>
    </source>
</evidence>
<dbReference type="Pfam" id="PF18884">
    <property type="entry name" value="TSP3_bac"/>
    <property type="match status" value="4"/>
</dbReference>
<keyword evidence="2" id="KW-0964">Secreted</keyword>
<keyword evidence="4" id="KW-0106">Calcium</keyword>
<dbReference type="RefSeq" id="WP_382209967.1">
    <property type="nucleotide sequence ID" value="NZ_JBHSZH010000005.1"/>
</dbReference>
<dbReference type="AlphaFoldDB" id="A0ABD5WTU2"/>
<evidence type="ECO:0000313" key="7">
    <source>
        <dbReference type="Proteomes" id="UP001596407"/>
    </source>
</evidence>
<dbReference type="InterPro" id="IPR059100">
    <property type="entry name" value="TSP3_bac"/>
</dbReference>
<dbReference type="InterPro" id="IPR053180">
    <property type="entry name" value="Ca-binding_acidic-repeat"/>
</dbReference>
<evidence type="ECO:0000256" key="5">
    <source>
        <dbReference type="SAM" id="MobiDB-lite"/>
    </source>
</evidence>